<sequence>MNECLGLVGALEPYVMQDGNAYMTLTTCQFGCRGLTGVGAGPSVFLAGAADGAVSGQSESFNPPSQRVLGWLGGGRAAAGTLGRGTAAGSTSFLISTHSRASHRINRRYKPHRSPAAGAGDADYNRTLFFPNVGYLVPCTIICIQGNFYTRH</sequence>
<evidence type="ECO:0000313" key="1">
    <source>
        <dbReference type="EMBL" id="KAK4652935.1"/>
    </source>
</evidence>
<keyword evidence="2" id="KW-1185">Reference proteome</keyword>
<dbReference type="EMBL" id="JAFFHA010000007">
    <property type="protein sequence ID" value="KAK4652935.1"/>
    <property type="molecule type" value="Genomic_DNA"/>
</dbReference>
<dbReference type="RefSeq" id="XP_062741910.1">
    <property type="nucleotide sequence ID" value="XM_062883873.1"/>
</dbReference>
<accession>A0ABR0GAZ8</accession>
<evidence type="ECO:0000313" key="2">
    <source>
        <dbReference type="Proteomes" id="UP001323405"/>
    </source>
</evidence>
<dbReference type="GeneID" id="87903596"/>
<organism evidence="1 2">
    <name type="scientific">Podospora pseudocomata</name>
    <dbReference type="NCBI Taxonomy" id="2093779"/>
    <lineage>
        <taxon>Eukaryota</taxon>
        <taxon>Fungi</taxon>
        <taxon>Dikarya</taxon>
        <taxon>Ascomycota</taxon>
        <taxon>Pezizomycotina</taxon>
        <taxon>Sordariomycetes</taxon>
        <taxon>Sordariomycetidae</taxon>
        <taxon>Sordariales</taxon>
        <taxon>Podosporaceae</taxon>
        <taxon>Podospora</taxon>
    </lineage>
</organism>
<comment type="caution">
    <text evidence="1">The sequence shown here is derived from an EMBL/GenBank/DDBJ whole genome shotgun (WGS) entry which is preliminary data.</text>
</comment>
<gene>
    <name evidence="1" type="ORF">QC762_0078390</name>
</gene>
<proteinExistence type="predicted"/>
<protein>
    <submittedName>
        <fullName evidence="1">Uncharacterized protein</fullName>
    </submittedName>
</protein>
<name>A0ABR0GAZ8_9PEZI</name>
<dbReference type="Proteomes" id="UP001323405">
    <property type="component" value="Unassembled WGS sequence"/>
</dbReference>
<reference evidence="1 2" key="1">
    <citation type="journal article" date="2023" name="bioRxiv">
        <title>High-quality genome assemblies of four members of thePodospora anserinaspecies complex.</title>
        <authorList>
            <person name="Ament-Velasquez S.L."/>
            <person name="Vogan A.A."/>
            <person name="Wallerman O."/>
            <person name="Hartmann F."/>
            <person name="Gautier V."/>
            <person name="Silar P."/>
            <person name="Giraud T."/>
            <person name="Johannesson H."/>
        </authorList>
    </citation>
    <scope>NUCLEOTIDE SEQUENCE [LARGE SCALE GENOMIC DNA]</scope>
    <source>
        <strain evidence="1 2">CBS 415.72m</strain>
    </source>
</reference>